<name>Q1N099_9GAMM</name>
<dbReference type="SUPFAM" id="SSF53474">
    <property type="entry name" value="alpha/beta-Hydrolases"/>
    <property type="match status" value="1"/>
</dbReference>
<keyword evidence="2" id="KW-1185">Reference proteome</keyword>
<dbReference type="AlphaFoldDB" id="Q1N099"/>
<gene>
    <name evidence="1" type="ORF">RED65_08014</name>
</gene>
<dbReference type="HOGENOM" id="CLU_1003498_0_0_6"/>
<organism evidence="1 2">
    <name type="scientific">Bermanella marisrubri</name>
    <dbReference type="NCBI Taxonomy" id="207949"/>
    <lineage>
        <taxon>Bacteria</taxon>
        <taxon>Pseudomonadati</taxon>
        <taxon>Pseudomonadota</taxon>
        <taxon>Gammaproteobacteria</taxon>
        <taxon>Oceanospirillales</taxon>
        <taxon>Oceanospirillaceae</taxon>
        <taxon>Bermanella</taxon>
    </lineage>
</organism>
<dbReference type="RefSeq" id="WP_007018839.1">
    <property type="nucleotide sequence ID" value="NZ_CH724119.1"/>
</dbReference>
<sequence>MHNLDKFSGVLEHPDVAIKMKQGFTLPYYFQTASATEESASSFPLILTLHAMRSNTVVPKARYKEWNVLHPIDCYGYKNEGSFWAAGYPELPLLDAIVELVESHKNKGLFNGEVYISGSSSSGIACVYLANKLNAQAVYMNVPVLSSNTLKPLADSPIARYFSVFGEAGVDEHGVDYLFKGMKTRFHIVDQRFGFKDFVRLNSFDFVSRCLELGINVHYELLPTSGHSVNYPMSHVLDLFSKYPSNGRVLSTGFPALVGDDGIRVDEVEDLAEVELA</sequence>
<evidence type="ECO:0000313" key="1">
    <source>
        <dbReference type="EMBL" id="EAT11618.1"/>
    </source>
</evidence>
<dbReference type="InterPro" id="IPR029058">
    <property type="entry name" value="AB_hydrolase_fold"/>
</dbReference>
<reference evidence="1 2" key="1">
    <citation type="submission" date="2006-03" db="EMBL/GenBank/DDBJ databases">
        <authorList>
            <person name="Pinhassi J."/>
            <person name="Pedros-Alio C."/>
            <person name="Ferriera S."/>
            <person name="Johnson J."/>
            <person name="Kravitz S."/>
            <person name="Halpern A."/>
            <person name="Remington K."/>
            <person name="Beeson K."/>
            <person name="Tran B."/>
            <person name="Rogers Y.-H."/>
            <person name="Friedman R."/>
            <person name="Venter J.C."/>
        </authorList>
    </citation>
    <scope>NUCLEOTIDE SEQUENCE [LARGE SCALE GENOMIC DNA]</scope>
    <source>
        <strain evidence="1 2">RED65</strain>
    </source>
</reference>
<evidence type="ECO:0000313" key="2">
    <source>
        <dbReference type="Proteomes" id="UP000004263"/>
    </source>
</evidence>
<proteinExistence type="predicted"/>
<protein>
    <submittedName>
        <fullName evidence="1">Uncharacterized protein</fullName>
    </submittedName>
</protein>
<dbReference type="EMBL" id="AAQH01000015">
    <property type="protein sequence ID" value="EAT11618.1"/>
    <property type="molecule type" value="Genomic_DNA"/>
</dbReference>
<dbReference type="Proteomes" id="UP000004263">
    <property type="component" value="Unassembled WGS sequence"/>
</dbReference>
<accession>Q1N099</accession>
<comment type="caution">
    <text evidence="1">The sequence shown here is derived from an EMBL/GenBank/DDBJ whole genome shotgun (WGS) entry which is preliminary data.</text>
</comment>
<dbReference type="STRING" id="207949.RED65_08014"/>
<dbReference type="Gene3D" id="3.40.50.1820">
    <property type="entry name" value="alpha/beta hydrolase"/>
    <property type="match status" value="1"/>
</dbReference>